<organism evidence="1 2">
    <name type="scientific">Trichoderma cornu-damae</name>
    <dbReference type="NCBI Taxonomy" id="654480"/>
    <lineage>
        <taxon>Eukaryota</taxon>
        <taxon>Fungi</taxon>
        <taxon>Dikarya</taxon>
        <taxon>Ascomycota</taxon>
        <taxon>Pezizomycotina</taxon>
        <taxon>Sordariomycetes</taxon>
        <taxon>Hypocreomycetidae</taxon>
        <taxon>Hypocreales</taxon>
        <taxon>Hypocreaceae</taxon>
        <taxon>Trichoderma</taxon>
    </lineage>
</organism>
<protein>
    <submittedName>
        <fullName evidence="1">Uncharacterized protein</fullName>
    </submittedName>
</protein>
<accession>A0A9P8TTQ4</accession>
<dbReference type="EMBL" id="JAIWOZ010000006">
    <property type="protein sequence ID" value="KAH6604297.1"/>
    <property type="molecule type" value="Genomic_DNA"/>
</dbReference>
<sequence length="233" mass="25864">MESAKPPKPRDKTSLMCIAHFSPRNIAASQLFDLMNVDADDLQYPPGLSDGFYRLCLDDNAAHGANWTIGTGSRRLPSPNVDIQLYPQASFLSSRTYHNHVDPKHACIIMHPVSSVLMLENFSTKPIACTSYNAKGNLTTSACTISARSLIIQRFDYSRFTRLRDSHLRIDRWSLPIQVINPLALLDSTSMLKPEDVAIFTEVSGSLSGGVKLTTGNLYVVKHSVMDTNHLTR</sequence>
<comment type="caution">
    <text evidence="1">The sequence shown here is derived from an EMBL/GenBank/DDBJ whole genome shotgun (WGS) entry which is preliminary data.</text>
</comment>
<name>A0A9P8TTQ4_9HYPO</name>
<evidence type="ECO:0000313" key="2">
    <source>
        <dbReference type="Proteomes" id="UP000827724"/>
    </source>
</evidence>
<proteinExistence type="predicted"/>
<dbReference type="Proteomes" id="UP000827724">
    <property type="component" value="Unassembled WGS sequence"/>
</dbReference>
<gene>
    <name evidence="1" type="ORF">Trco_007743</name>
</gene>
<reference evidence="1" key="1">
    <citation type="submission" date="2021-08" db="EMBL/GenBank/DDBJ databases">
        <title>Chromosome-Level Trichoderma cornu-damae using Hi-C Data.</title>
        <authorList>
            <person name="Kim C.S."/>
        </authorList>
    </citation>
    <scope>NUCLEOTIDE SEQUENCE</scope>
    <source>
        <strain evidence="1">KA19-0412C</strain>
    </source>
</reference>
<evidence type="ECO:0000313" key="1">
    <source>
        <dbReference type="EMBL" id="KAH6604297.1"/>
    </source>
</evidence>
<keyword evidence="2" id="KW-1185">Reference proteome</keyword>
<dbReference type="AlphaFoldDB" id="A0A9P8TTQ4"/>